<evidence type="ECO:0008006" key="3">
    <source>
        <dbReference type="Google" id="ProtNLM"/>
    </source>
</evidence>
<sequence>MTEPRHSLALPSSLQQALEKLTTALHQSAPQTDWLLGGSCSLLLQGIELEQSPRDIDLYADGAAVTLLHGSLQQTLKVLDAPELNETRMYRSTLAHYEAYGCTVELVGDFEVRARESYYRVHVDKLLYPASIAVEVGSASIRLMPLPHELMFNLLRDRPDRYQAIAGHIQQQPDVHEALIRQLIDHNGFHPNMTQRILRLSGLE</sequence>
<organism evidence="1 2">
    <name type="scientific">Paenibacillus wenxiniae</name>
    <dbReference type="NCBI Taxonomy" id="1636843"/>
    <lineage>
        <taxon>Bacteria</taxon>
        <taxon>Bacillati</taxon>
        <taxon>Bacillota</taxon>
        <taxon>Bacilli</taxon>
        <taxon>Bacillales</taxon>
        <taxon>Paenibacillaceae</taxon>
        <taxon>Paenibacillus</taxon>
    </lineage>
</organism>
<accession>A0ABW4RGF3</accession>
<comment type="caution">
    <text evidence="1">The sequence shown here is derived from an EMBL/GenBank/DDBJ whole genome shotgun (WGS) entry which is preliminary data.</text>
</comment>
<dbReference type="InterPro" id="IPR043519">
    <property type="entry name" value="NT_sf"/>
</dbReference>
<name>A0ABW4RGF3_9BACL</name>
<protein>
    <recommendedName>
        <fullName evidence="3">Nucleotidyl transferase AbiEii toxin, Type IV TA system</fullName>
    </recommendedName>
</protein>
<proteinExistence type="predicted"/>
<gene>
    <name evidence="1" type="ORF">ACFSC9_06100</name>
</gene>
<dbReference type="EMBL" id="JBHUEH010000011">
    <property type="protein sequence ID" value="MFD1885095.1"/>
    <property type="molecule type" value="Genomic_DNA"/>
</dbReference>
<dbReference type="Gene3D" id="3.30.460.40">
    <property type="match status" value="1"/>
</dbReference>
<keyword evidence="2" id="KW-1185">Reference proteome</keyword>
<evidence type="ECO:0000313" key="1">
    <source>
        <dbReference type="EMBL" id="MFD1885095.1"/>
    </source>
</evidence>
<dbReference type="Proteomes" id="UP001597233">
    <property type="component" value="Unassembled WGS sequence"/>
</dbReference>
<dbReference type="SUPFAM" id="SSF81301">
    <property type="entry name" value="Nucleotidyltransferase"/>
    <property type="match status" value="1"/>
</dbReference>
<reference evidence="2" key="1">
    <citation type="journal article" date="2019" name="Int. J. Syst. Evol. Microbiol.">
        <title>The Global Catalogue of Microorganisms (GCM) 10K type strain sequencing project: providing services to taxonomists for standard genome sequencing and annotation.</title>
        <authorList>
            <consortium name="The Broad Institute Genomics Platform"/>
            <consortium name="The Broad Institute Genome Sequencing Center for Infectious Disease"/>
            <person name="Wu L."/>
            <person name="Ma J."/>
        </authorList>
    </citation>
    <scope>NUCLEOTIDE SEQUENCE [LARGE SCALE GENOMIC DNA]</scope>
    <source>
        <strain evidence="2">CCUG 54950</strain>
    </source>
</reference>
<evidence type="ECO:0000313" key="2">
    <source>
        <dbReference type="Proteomes" id="UP001597233"/>
    </source>
</evidence>
<dbReference type="RefSeq" id="WP_347325950.1">
    <property type="nucleotide sequence ID" value="NZ_JBCGUH010000008.1"/>
</dbReference>